<keyword evidence="2" id="KW-1185">Reference proteome</keyword>
<name>A0ABV4RDN7_9BACT</name>
<proteinExistence type="predicted"/>
<comment type="caution">
    <text evidence="1">The sequence shown here is derived from an EMBL/GenBank/DDBJ whole genome shotgun (WGS) entry which is preliminary data.</text>
</comment>
<dbReference type="Proteomes" id="UP001570846">
    <property type="component" value="Unassembled WGS sequence"/>
</dbReference>
<sequence length="245" mass="29514">MSKNQQQNIIYFILDMISFFSKNKGRLAICEDSLTASIFDLLKYLPAELFWNILKKSLYQDKLPDHSGEILELLFWERWSPKHTNNIRFVEPDIFIRYRAFDIIIEAKRYDEFQQNDNQLITQIASYYNEFGEEGKNVYYIQLGGLHHKDNVEDKKYKDKLIIICKTDWSRILNQVSKERRAIDHIEITSITPYKRILDDIIRGFELHQYFKKTWLENLNNRNRIHFKITESLFNYANRNKGNIN</sequence>
<gene>
    <name evidence="1" type="ORF">ACD591_03750</name>
</gene>
<reference evidence="1 2" key="1">
    <citation type="submission" date="2024-08" db="EMBL/GenBank/DDBJ databases">
        <authorList>
            <person name="Wei W."/>
        </authorList>
    </citation>
    <scope>NUCLEOTIDE SEQUENCE [LARGE SCALE GENOMIC DNA]</scope>
    <source>
        <strain evidence="1 2">XU2</strain>
    </source>
</reference>
<accession>A0ABV4RDN7</accession>
<evidence type="ECO:0008006" key="3">
    <source>
        <dbReference type="Google" id="ProtNLM"/>
    </source>
</evidence>
<evidence type="ECO:0000313" key="1">
    <source>
        <dbReference type="EMBL" id="MFA1770392.1"/>
    </source>
</evidence>
<organism evidence="1 2">
    <name type="scientific">Rufibacter glacialis</name>
    <dbReference type="NCBI Taxonomy" id="1259555"/>
    <lineage>
        <taxon>Bacteria</taxon>
        <taxon>Pseudomonadati</taxon>
        <taxon>Bacteroidota</taxon>
        <taxon>Cytophagia</taxon>
        <taxon>Cytophagales</taxon>
        <taxon>Hymenobacteraceae</taxon>
        <taxon>Rufibacter</taxon>
    </lineage>
</organism>
<evidence type="ECO:0000313" key="2">
    <source>
        <dbReference type="Proteomes" id="UP001570846"/>
    </source>
</evidence>
<dbReference type="RefSeq" id="WP_225840761.1">
    <property type="nucleotide sequence ID" value="NZ_BMMG01000003.1"/>
</dbReference>
<protein>
    <recommendedName>
        <fullName evidence="3">Restriction endonuclease</fullName>
    </recommendedName>
</protein>
<dbReference type="EMBL" id="JBGOGF010000002">
    <property type="protein sequence ID" value="MFA1770392.1"/>
    <property type="molecule type" value="Genomic_DNA"/>
</dbReference>